<proteinExistence type="predicted"/>
<name>A0A1H8ANZ8_9FIRM</name>
<dbReference type="OrthoDB" id="2053139at2"/>
<accession>A0A1H8ANZ8</accession>
<keyword evidence="1" id="KW-0732">Signal</keyword>
<evidence type="ECO:0000313" key="2">
    <source>
        <dbReference type="EMBL" id="SEM71548.1"/>
    </source>
</evidence>
<protein>
    <recommendedName>
        <fullName evidence="4">Lipoprotein</fullName>
    </recommendedName>
</protein>
<feature type="signal peptide" evidence="1">
    <location>
        <begin position="1"/>
        <end position="19"/>
    </location>
</feature>
<dbReference type="EMBL" id="FOCG01000001">
    <property type="protein sequence ID" value="SEM71548.1"/>
    <property type="molecule type" value="Genomic_DNA"/>
</dbReference>
<sequence length="178" mass="20136">MSKKIIFIMSLLLITVLGACSIDTTKNDKEYTSQELQRLCRIEVYSSEDNSLINTIEDSDILFKFNQWSSEITGLSGEKNEIKEKLEDSESLYCIAAYKSPAALHKDGELEKNITVTIFKDTNMIKVEISPEAIKSFSVPSEYLTFYEDITDEKMQFLISLATSSLNDDKSDSIQAVK</sequence>
<evidence type="ECO:0000256" key="1">
    <source>
        <dbReference type="SAM" id="SignalP"/>
    </source>
</evidence>
<evidence type="ECO:0008006" key="4">
    <source>
        <dbReference type="Google" id="ProtNLM"/>
    </source>
</evidence>
<gene>
    <name evidence="2" type="ORF">SAMN05216180_1414</name>
</gene>
<dbReference type="Proteomes" id="UP000199158">
    <property type="component" value="Unassembled WGS sequence"/>
</dbReference>
<organism evidence="2 3">
    <name type="scientific">Hydrogenoanaerobacterium saccharovorans</name>
    <dbReference type="NCBI Taxonomy" id="474960"/>
    <lineage>
        <taxon>Bacteria</taxon>
        <taxon>Bacillati</taxon>
        <taxon>Bacillota</taxon>
        <taxon>Clostridia</taxon>
        <taxon>Eubacteriales</taxon>
        <taxon>Oscillospiraceae</taxon>
        <taxon>Hydrogenoanaerobacterium</taxon>
    </lineage>
</organism>
<evidence type="ECO:0000313" key="3">
    <source>
        <dbReference type="Proteomes" id="UP000199158"/>
    </source>
</evidence>
<dbReference type="RefSeq" id="WP_092753021.1">
    <property type="nucleotide sequence ID" value="NZ_FOCG01000001.1"/>
</dbReference>
<reference evidence="2 3" key="1">
    <citation type="submission" date="2016-10" db="EMBL/GenBank/DDBJ databases">
        <authorList>
            <person name="de Groot N.N."/>
        </authorList>
    </citation>
    <scope>NUCLEOTIDE SEQUENCE [LARGE SCALE GENOMIC DNA]</scope>
    <source>
        <strain evidence="2 3">CGMCC 1.5070</strain>
    </source>
</reference>
<keyword evidence="3" id="KW-1185">Reference proteome</keyword>
<feature type="chain" id="PRO_5038770039" description="Lipoprotein" evidence="1">
    <location>
        <begin position="20"/>
        <end position="178"/>
    </location>
</feature>
<dbReference type="AlphaFoldDB" id="A0A1H8ANZ8"/>
<dbReference type="PROSITE" id="PS51257">
    <property type="entry name" value="PROKAR_LIPOPROTEIN"/>
    <property type="match status" value="1"/>
</dbReference>